<keyword evidence="14 16" id="KW-0961">Cell wall biogenesis/degradation</keyword>
<dbReference type="InterPro" id="IPR005905">
    <property type="entry name" value="D_ala_D_ala"/>
</dbReference>
<evidence type="ECO:0000256" key="7">
    <source>
        <dbReference type="ARBA" id="ARBA00012216"/>
    </source>
</evidence>
<dbReference type="Gene3D" id="3.30.470.20">
    <property type="entry name" value="ATP-grasp fold, B domain"/>
    <property type="match status" value="1"/>
</dbReference>
<keyword evidence="11 17" id="KW-0067">ATP-binding</keyword>
<comment type="cofactor">
    <cofactor evidence="1">
        <name>Mn(2+)</name>
        <dbReference type="ChEBI" id="CHEBI:29035"/>
    </cofactor>
</comment>
<proteinExistence type="inferred from homology"/>
<dbReference type="PANTHER" id="PTHR23132:SF23">
    <property type="entry name" value="D-ALANINE--D-ALANINE LIGASE B"/>
    <property type="match status" value="1"/>
</dbReference>
<evidence type="ECO:0000256" key="12">
    <source>
        <dbReference type="ARBA" id="ARBA00022960"/>
    </source>
</evidence>
<comment type="subcellular location">
    <subcellularLocation>
        <location evidence="4 16">Cytoplasm</location>
    </subcellularLocation>
</comment>
<keyword evidence="9 16" id="KW-0436">Ligase</keyword>
<dbReference type="Gene3D" id="3.30.1490.20">
    <property type="entry name" value="ATP-grasp fold, A domain"/>
    <property type="match status" value="1"/>
</dbReference>
<evidence type="ECO:0000256" key="8">
    <source>
        <dbReference type="ARBA" id="ARBA00022490"/>
    </source>
</evidence>
<keyword evidence="10 17" id="KW-0547">Nucleotide-binding</keyword>
<evidence type="ECO:0000256" key="17">
    <source>
        <dbReference type="PROSITE-ProRule" id="PRU00409"/>
    </source>
</evidence>
<accession>A0A7S6UN55</accession>
<evidence type="ECO:0000256" key="1">
    <source>
        <dbReference type="ARBA" id="ARBA00001936"/>
    </source>
</evidence>
<keyword evidence="12 16" id="KW-0133">Cell shape</keyword>
<dbReference type="SUPFAM" id="SSF56059">
    <property type="entry name" value="Glutathione synthetase ATP-binding domain-like"/>
    <property type="match status" value="1"/>
</dbReference>
<keyword evidence="8 16" id="KW-0963">Cytoplasm</keyword>
<dbReference type="EC" id="6.3.2.4" evidence="7 16"/>
<protein>
    <recommendedName>
        <fullName evidence="7 16">D-alanine--D-alanine ligase</fullName>
        <ecNumber evidence="7 16">6.3.2.4</ecNumber>
    </recommendedName>
    <alternativeName>
        <fullName evidence="16">D-Ala-D-Ala ligase</fullName>
    </alternativeName>
    <alternativeName>
        <fullName evidence="16">D-alanylalanine synthetase</fullName>
    </alternativeName>
</protein>
<evidence type="ECO:0000256" key="3">
    <source>
        <dbReference type="ARBA" id="ARBA00003921"/>
    </source>
</evidence>
<dbReference type="InterPro" id="IPR000291">
    <property type="entry name" value="D-Ala_lig_Van_CS"/>
</dbReference>
<dbReference type="Gene3D" id="3.40.50.20">
    <property type="match status" value="1"/>
</dbReference>
<evidence type="ECO:0000256" key="11">
    <source>
        <dbReference type="ARBA" id="ARBA00022840"/>
    </source>
</evidence>
<dbReference type="InterPro" id="IPR011761">
    <property type="entry name" value="ATP-grasp"/>
</dbReference>
<keyword evidence="20" id="KW-1185">Reference proteome</keyword>
<dbReference type="Pfam" id="PF07478">
    <property type="entry name" value="Dala_Dala_lig_C"/>
    <property type="match status" value="1"/>
</dbReference>
<dbReference type="PIRSF" id="PIRSF039102">
    <property type="entry name" value="Ddl/VanB"/>
    <property type="match status" value="1"/>
</dbReference>
<dbReference type="HAMAP" id="MF_00047">
    <property type="entry name" value="Dala_Dala_lig"/>
    <property type="match status" value="1"/>
</dbReference>
<comment type="catalytic activity">
    <reaction evidence="15 16">
        <text>2 D-alanine + ATP = D-alanyl-D-alanine + ADP + phosphate + H(+)</text>
        <dbReference type="Rhea" id="RHEA:11224"/>
        <dbReference type="ChEBI" id="CHEBI:15378"/>
        <dbReference type="ChEBI" id="CHEBI:30616"/>
        <dbReference type="ChEBI" id="CHEBI:43474"/>
        <dbReference type="ChEBI" id="CHEBI:57416"/>
        <dbReference type="ChEBI" id="CHEBI:57822"/>
        <dbReference type="ChEBI" id="CHEBI:456216"/>
        <dbReference type="EC" id="6.3.2.4"/>
    </reaction>
</comment>
<comment type="pathway">
    <text evidence="5 16">Cell wall biogenesis; peptidoglycan biosynthesis.</text>
</comment>
<dbReference type="InterPro" id="IPR016185">
    <property type="entry name" value="PreATP-grasp_dom_sf"/>
</dbReference>
<evidence type="ECO:0000256" key="4">
    <source>
        <dbReference type="ARBA" id="ARBA00004496"/>
    </source>
</evidence>
<dbReference type="EMBL" id="CP063657">
    <property type="protein sequence ID" value="QOW23381.1"/>
    <property type="molecule type" value="Genomic_DNA"/>
</dbReference>
<evidence type="ECO:0000256" key="5">
    <source>
        <dbReference type="ARBA" id="ARBA00004752"/>
    </source>
</evidence>
<evidence type="ECO:0000313" key="19">
    <source>
        <dbReference type="EMBL" id="QOW23381.1"/>
    </source>
</evidence>
<dbReference type="PANTHER" id="PTHR23132">
    <property type="entry name" value="D-ALANINE--D-ALANINE LIGASE"/>
    <property type="match status" value="1"/>
</dbReference>
<evidence type="ECO:0000256" key="16">
    <source>
        <dbReference type="HAMAP-Rule" id="MF_00047"/>
    </source>
</evidence>
<evidence type="ECO:0000256" key="13">
    <source>
        <dbReference type="ARBA" id="ARBA00022984"/>
    </source>
</evidence>
<evidence type="ECO:0000256" key="10">
    <source>
        <dbReference type="ARBA" id="ARBA00022741"/>
    </source>
</evidence>
<feature type="domain" description="ATP-grasp" evidence="18">
    <location>
        <begin position="95"/>
        <end position="294"/>
    </location>
</feature>
<dbReference type="NCBIfam" id="NF002378">
    <property type="entry name" value="PRK01372.1"/>
    <property type="match status" value="1"/>
</dbReference>
<gene>
    <name evidence="16" type="primary">ddl</name>
    <name evidence="19" type="ORF">INQ42_09930</name>
</gene>
<dbReference type="GO" id="GO:0016874">
    <property type="term" value="F:ligase activity"/>
    <property type="evidence" value="ECO:0007669"/>
    <property type="project" value="UniProtKB-KW"/>
</dbReference>
<evidence type="ECO:0000256" key="2">
    <source>
        <dbReference type="ARBA" id="ARBA00001946"/>
    </source>
</evidence>
<dbReference type="Proteomes" id="UP000593932">
    <property type="component" value="Chromosome"/>
</dbReference>
<dbReference type="InterPro" id="IPR013815">
    <property type="entry name" value="ATP_grasp_subdomain_1"/>
</dbReference>
<evidence type="ECO:0000256" key="14">
    <source>
        <dbReference type="ARBA" id="ARBA00023316"/>
    </source>
</evidence>
<name>A0A7S6UN55_9GAMM</name>
<evidence type="ECO:0000256" key="15">
    <source>
        <dbReference type="ARBA" id="ARBA00047614"/>
    </source>
</evidence>
<dbReference type="NCBIfam" id="TIGR01205">
    <property type="entry name" value="D_ala_D_alaTIGR"/>
    <property type="match status" value="1"/>
</dbReference>
<comment type="similarity">
    <text evidence="6 16">Belongs to the D-alanine--D-alanine ligase family.</text>
</comment>
<dbReference type="SUPFAM" id="SSF52440">
    <property type="entry name" value="PreATP-grasp domain"/>
    <property type="match status" value="1"/>
</dbReference>
<dbReference type="InterPro" id="IPR011095">
    <property type="entry name" value="Dala_Dala_lig_C"/>
</dbReference>
<dbReference type="PROSITE" id="PS00844">
    <property type="entry name" value="DALA_DALA_LIGASE_2"/>
    <property type="match status" value="1"/>
</dbReference>
<evidence type="ECO:0000256" key="6">
    <source>
        <dbReference type="ARBA" id="ARBA00010871"/>
    </source>
</evidence>
<evidence type="ECO:0000259" key="18">
    <source>
        <dbReference type="PROSITE" id="PS50975"/>
    </source>
</evidence>
<comment type="cofactor">
    <cofactor evidence="2">
        <name>Mg(2+)</name>
        <dbReference type="ChEBI" id="CHEBI:18420"/>
    </cofactor>
</comment>
<dbReference type="PROSITE" id="PS50975">
    <property type="entry name" value="ATP_GRASP"/>
    <property type="match status" value="1"/>
</dbReference>
<keyword evidence="13 16" id="KW-0573">Peptidoglycan synthesis</keyword>
<organism evidence="19 20">
    <name type="scientific">Novilysobacter avium</name>
    <dbReference type="NCBI Taxonomy" id="2781023"/>
    <lineage>
        <taxon>Bacteria</taxon>
        <taxon>Pseudomonadati</taxon>
        <taxon>Pseudomonadota</taxon>
        <taxon>Gammaproteobacteria</taxon>
        <taxon>Lysobacterales</taxon>
        <taxon>Lysobacteraceae</taxon>
        <taxon>Novilysobacter</taxon>
    </lineage>
</organism>
<evidence type="ECO:0000313" key="20">
    <source>
        <dbReference type="Proteomes" id="UP000593932"/>
    </source>
</evidence>
<evidence type="ECO:0000256" key="9">
    <source>
        <dbReference type="ARBA" id="ARBA00022598"/>
    </source>
</evidence>
<reference evidence="19 20" key="1">
    <citation type="submission" date="2020-10" db="EMBL/GenBank/DDBJ databases">
        <title>complete genome sequencing of Lysobacter sp. H23M41.</title>
        <authorList>
            <person name="Bae J.-W."/>
            <person name="Lee S.-Y."/>
        </authorList>
    </citation>
    <scope>NUCLEOTIDE SEQUENCE [LARGE SCALE GENOMIC DNA]</scope>
    <source>
        <strain evidence="19 20">H23M41</strain>
    </source>
</reference>
<comment type="function">
    <text evidence="3 16">Cell wall formation.</text>
</comment>
<sequence length="303" mass="32233">MGGTSAEREVSLASGRNVLEALQARGVDAFAVDGIPALVERVRQGGVDRVFNILHGNKGGGEDGVLQGVLEVLGVPYTGSGVLGSALSMDKIRTKQVWLSCDLPTPRFVRLSNGDDMHAAARSLGLPVFVKPSCEGSSVGAFRILEEADLAAAQAFAANYDGELLMEQMIVGDELTVGVLDDGTGPRALPSIRIVPKGEWYDYNAKYMADDTQYLCPGVEDSAEAELQRIALAAFEAVECRGWGRVDVMRDRATGAFYLLEVNTAPGMTSHSLVPKAAAQLGIGFEELCWRVLEGTLAEVAGR</sequence>